<keyword evidence="3" id="KW-1185">Reference proteome</keyword>
<dbReference type="Gramene" id="Psat03G0286200-T1">
    <property type="protein sequence ID" value="KAI5427612.1"/>
    <property type="gene ID" value="KIW84_032862"/>
</dbReference>
<comment type="caution">
    <text evidence="1">The sequence shown here is derived from an EMBL/GenBank/DDBJ whole genome shotgun (WGS) entry which is preliminary data.</text>
</comment>
<proteinExistence type="predicted"/>
<name>A0A9D5B2B3_PEA</name>
<evidence type="ECO:0000313" key="1">
    <source>
        <dbReference type="EMBL" id="KAI5427611.1"/>
    </source>
</evidence>
<accession>A0A9D5B2B3</accession>
<organism evidence="1 3">
    <name type="scientific">Pisum sativum</name>
    <name type="common">Garden pea</name>
    <name type="synonym">Lathyrus oleraceus</name>
    <dbReference type="NCBI Taxonomy" id="3888"/>
    <lineage>
        <taxon>Eukaryota</taxon>
        <taxon>Viridiplantae</taxon>
        <taxon>Streptophyta</taxon>
        <taxon>Embryophyta</taxon>
        <taxon>Tracheophyta</taxon>
        <taxon>Spermatophyta</taxon>
        <taxon>Magnoliopsida</taxon>
        <taxon>eudicotyledons</taxon>
        <taxon>Gunneridae</taxon>
        <taxon>Pentapetalae</taxon>
        <taxon>rosids</taxon>
        <taxon>fabids</taxon>
        <taxon>Fabales</taxon>
        <taxon>Fabaceae</taxon>
        <taxon>Papilionoideae</taxon>
        <taxon>50 kb inversion clade</taxon>
        <taxon>NPAAA clade</taxon>
        <taxon>Hologalegina</taxon>
        <taxon>IRL clade</taxon>
        <taxon>Fabeae</taxon>
        <taxon>Lathyrus</taxon>
    </lineage>
</organism>
<dbReference type="Proteomes" id="UP001058974">
    <property type="component" value="Chromosome 3"/>
</dbReference>
<sequence length="166" mass="19278">MHCRFELQKRDDKPLLTYCSICLVVLESSYHEFVTKQLMFKSCEAFRMHQRLRKLRHNALNNTLEMGDNICPQLQLVDLQDNQIAYVTVGSQYKNTLMMSVFPEQVLLCATLAYEMLLIPGCSKVCQLQINLLWKKILELFAIQAPIRDERVKETEAKHVAADVLD</sequence>
<evidence type="ECO:0000313" key="3">
    <source>
        <dbReference type="Proteomes" id="UP001058974"/>
    </source>
</evidence>
<reference evidence="1 3" key="1">
    <citation type="journal article" date="2022" name="Nat. Genet.">
        <title>Improved pea reference genome and pan-genome highlight genomic features and evolutionary characteristics.</title>
        <authorList>
            <person name="Yang T."/>
            <person name="Liu R."/>
            <person name="Luo Y."/>
            <person name="Hu S."/>
            <person name="Wang D."/>
            <person name="Wang C."/>
            <person name="Pandey M.K."/>
            <person name="Ge S."/>
            <person name="Xu Q."/>
            <person name="Li N."/>
            <person name="Li G."/>
            <person name="Huang Y."/>
            <person name="Saxena R.K."/>
            <person name="Ji Y."/>
            <person name="Li M."/>
            <person name="Yan X."/>
            <person name="He Y."/>
            <person name="Liu Y."/>
            <person name="Wang X."/>
            <person name="Xiang C."/>
            <person name="Varshney R.K."/>
            <person name="Ding H."/>
            <person name="Gao S."/>
            <person name="Zong X."/>
        </authorList>
    </citation>
    <scope>NUCLEOTIDE SEQUENCE [LARGE SCALE GENOMIC DNA]</scope>
    <source>
        <strain evidence="1 3">cv. Zhongwan 6</strain>
    </source>
</reference>
<dbReference type="Gramene" id="Psat03G0286100-T1">
    <property type="protein sequence ID" value="KAI5427611.1"/>
    <property type="gene ID" value="KIW84_032861"/>
</dbReference>
<gene>
    <name evidence="1" type="ORF">KIW84_032861</name>
    <name evidence="2" type="ORF">KIW84_032862</name>
</gene>
<dbReference type="AlphaFoldDB" id="A0A9D5B2B3"/>
<dbReference type="EMBL" id="JAMSHJ010000003">
    <property type="protein sequence ID" value="KAI5427611.1"/>
    <property type="molecule type" value="Genomic_DNA"/>
</dbReference>
<evidence type="ECO:0000313" key="2">
    <source>
        <dbReference type="EMBL" id="KAI5427612.1"/>
    </source>
</evidence>
<protein>
    <submittedName>
        <fullName evidence="1">Uncharacterized protein</fullName>
    </submittedName>
</protein>
<dbReference type="EMBL" id="JAMSHJ010000003">
    <property type="protein sequence ID" value="KAI5427612.1"/>
    <property type="molecule type" value="Genomic_DNA"/>
</dbReference>